<keyword evidence="4" id="KW-0648">Protein biosynthesis</keyword>
<keyword evidence="2" id="KW-0812">Transmembrane</keyword>
<dbReference type="AlphaFoldDB" id="A0A369N626"/>
<sequence>MSNAALAPLPQPRQQHGAHARPTRTVEIEVIPGGRLREEPRPTRRKASLLEGMRGIGFGLAGKERAVAAAFGILFALAAFATAIYF</sequence>
<dbReference type="EMBL" id="PPUQ01000038">
    <property type="protein sequence ID" value="RDC33372.1"/>
    <property type="molecule type" value="Genomic_DNA"/>
</dbReference>
<dbReference type="EMBL" id="PPTY01000003">
    <property type="protein sequence ID" value="RDB87959.1"/>
    <property type="molecule type" value="Genomic_DNA"/>
</dbReference>
<dbReference type="Proteomes" id="UP000253752">
    <property type="component" value="Unassembled WGS sequence"/>
</dbReference>
<keyword evidence="2" id="KW-0472">Membrane</keyword>
<evidence type="ECO:0000256" key="2">
    <source>
        <dbReference type="SAM" id="Phobius"/>
    </source>
</evidence>
<feature type="region of interest" description="Disordered" evidence="1">
    <location>
        <begin position="1"/>
        <end position="23"/>
    </location>
</feature>
<accession>A0A369N626</accession>
<dbReference type="RefSeq" id="WP_015760134.1">
    <property type="nucleotide sequence ID" value="NZ_AP031442.1"/>
</dbReference>
<name>A0A369N626_EGGLN</name>
<protein>
    <submittedName>
        <fullName evidence="4">Translation initiation factor 2</fullName>
    </submittedName>
</protein>
<gene>
    <name evidence="5" type="ORF">C1853_15745</name>
    <name evidence="4" type="ORF">C1871_04040</name>
    <name evidence="3" type="ORF">C1872_14905</name>
</gene>
<evidence type="ECO:0000313" key="4">
    <source>
        <dbReference type="EMBL" id="RDB87959.1"/>
    </source>
</evidence>
<feature type="transmembrane region" description="Helical" evidence="2">
    <location>
        <begin position="66"/>
        <end position="85"/>
    </location>
</feature>
<keyword evidence="4" id="KW-0396">Initiation factor</keyword>
<evidence type="ECO:0000313" key="3">
    <source>
        <dbReference type="EMBL" id="RDB74859.1"/>
    </source>
</evidence>
<keyword evidence="2" id="KW-1133">Transmembrane helix</keyword>
<evidence type="ECO:0000313" key="8">
    <source>
        <dbReference type="Proteomes" id="UP000253915"/>
    </source>
</evidence>
<dbReference type="Proteomes" id="UP000253915">
    <property type="component" value="Unassembled WGS sequence"/>
</dbReference>
<reference evidence="6 7" key="1">
    <citation type="journal article" date="2018" name="Elife">
        <title>Discovery and characterization of a prevalent human gut bacterial enzyme sufficient for the inactivation of a family of plant toxins.</title>
        <authorList>
            <person name="Koppel N."/>
            <person name="Bisanz J.E."/>
            <person name="Pandelia M.E."/>
            <person name="Turnbaugh P.J."/>
            <person name="Balskus E.P."/>
        </authorList>
    </citation>
    <scope>NUCLEOTIDE SEQUENCE [LARGE SCALE GENOMIC DNA]</scope>
    <source>
        <strain evidence="5 8">16A</strain>
        <strain evidence="4 7">FAA1-1-60AUCSF</strain>
        <strain evidence="3 6">MR1 #12</strain>
    </source>
</reference>
<evidence type="ECO:0000313" key="7">
    <source>
        <dbReference type="Proteomes" id="UP000253857"/>
    </source>
</evidence>
<dbReference type="GO" id="GO:0003743">
    <property type="term" value="F:translation initiation factor activity"/>
    <property type="evidence" value="ECO:0007669"/>
    <property type="project" value="UniProtKB-KW"/>
</dbReference>
<evidence type="ECO:0000256" key="1">
    <source>
        <dbReference type="SAM" id="MobiDB-lite"/>
    </source>
</evidence>
<comment type="caution">
    <text evidence="4">The sequence shown here is derived from an EMBL/GenBank/DDBJ whole genome shotgun (WGS) entry which is preliminary data.</text>
</comment>
<organism evidence="4 7">
    <name type="scientific">Eggerthella lenta</name>
    <name type="common">Eubacterium lentum</name>
    <dbReference type="NCBI Taxonomy" id="84112"/>
    <lineage>
        <taxon>Bacteria</taxon>
        <taxon>Bacillati</taxon>
        <taxon>Actinomycetota</taxon>
        <taxon>Coriobacteriia</taxon>
        <taxon>Eggerthellales</taxon>
        <taxon>Eggerthellaceae</taxon>
        <taxon>Eggerthella</taxon>
    </lineage>
</organism>
<dbReference type="Proteomes" id="UP000253857">
    <property type="component" value="Unassembled WGS sequence"/>
</dbReference>
<dbReference type="EMBL" id="PPTX01000033">
    <property type="protein sequence ID" value="RDB74859.1"/>
    <property type="molecule type" value="Genomic_DNA"/>
</dbReference>
<evidence type="ECO:0000313" key="5">
    <source>
        <dbReference type="EMBL" id="RDC33372.1"/>
    </source>
</evidence>
<proteinExistence type="predicted"/>
<evidence type="ECO:0000313" key="6">
    <source>
        <dbReference type="Proteomes" id="UP000253752"/>
    </source>
</evidence>